<feature type="region of interest" description="Disordered" evidence="1">
    <location>
        <begin position="53"/>
        <end position="78"/>
    </location>
</feature>
<dbReference type="Proteomes" id="UP000314294">
    <property type="component" value="Unassembled WGS sequence"/>
</dbReference>
<reference evidence="2 3" key="1">
    <citation type="submission" date="2019-03" db="EMBL/GenBank/DDBJ databases">
        <title>First draft genome of Liparis tanakae, snailfish: a comprehensive survey of snailfish specific genes.</title>
        <authorList>
            <person name="Kim W."/>
            <person name="Song I."/>
            <person name="Jeong J.-H."/>
            <person name="Kim D."/>
            <person name="Kim S."/>
            <person name="Ryu S."/>
            <person name="Song J.Y."/>
            <person name="Lee S.K."/>
        </authorList>
    </citation>
    <scope>NUCLEOTIDE SEQUENCE [LARGE SCALE GENOMIC DNA]</scope>
    <source>
        <tissue evidence="2">Muscle</tissue>
    </source>
</reference>
<dbReference type="EMBL" id="SRLO01000983">
    <property type="protein sequence ID" value="TNN43176.1"/>
    <property type="molecule type" value="Genomic_DNA"/>
</dbReference>
<accession>A0A4Z2FPM2</accession>
<evidence type="ECO:0000313" key="3">
    <source>
        <dbReference type="Proteomes" id="UP000314294"/>
    </source>
</evidence>
<evidence type="ECO:0000313" key="2">
    <source>
        <dbReference type="EMBL" id="TNN43176.1"/>
    </source>
</evidence>
<name>A0A4Z2FPM2_9TELE</name>
<protein>
    <submittedName>
        <fullName evidence="2">Uncharacterized protein</fullName>
    </submittedName>
</protein>
<keyword evidence="3" id="KW-1185">Reference proteome</keyword>
<organism evidence="2 3">
    <name type="scientific">Liparis tanakae</name>
    <name type="common">Tanaka's snailfish</name>
    <dbReference type="NCBI Taxonomy" id="230148"/>
    <lineage>
        <taxon>Eukaryota</taxon>
        <taxon>Metazoa</taxon>
        <taxon>Chordata</taxon>
        <taxon>Craniata</taxon>
        <taxon>Vertebrata</taxon>
        <taxon>Euteleostomi</taxon>
        <taxon>Actinopterygii</taxon>
        <taxon>Neopterygii</taxon>
        <taxon>Teleostei</taxon>
        <taxon>Neoteleostei</taxon>
        <taxon>Acanthomorphata</taxon>
        <taxon>Eupercaria</taxon>
        <taxon>Perciformes</taxon>
        <taxon>Cottioidei</taxon>
        <taxon>Cottales</taxon>
        <taxon>Liparidae</taxon>
        <taxon>Liparis</taxon>
    </lineage>
</organism>
<dbReference type="AlphaFoldDB" id="A0A4Z2FPM2"/>
<comment type="caution">
    <text evidence="2">The sequence shown here is derived from an EMBL/GenBank/DDBJ whole genome shotgun (WGS) entry which is preliminary data.</text>
</comment>
<evidence type="ECO:0000256" key="1">
    <source>
        <dbReference type="SAM" id="MobiDB-lite"/>
    </source>
</evidence>
<gene>
    <name evidence="2" type="ORF">EYF80_046623</name>
</gene>
<sequence>MRRRSAGTRLTAQQPVDLRQSETHISLPCAALQMAVHTLLRLFMAAVSSVRGSGKELPQQVKPEMWNRIPDPMPYNSA</sequence>
<proteinExistence type="predicted"/>